<dbReference type="AlphaFoldDB" id="A0A922ICJ0"/>
<dbReference type="Proteomes" id="UP000790347">
    <property type="component" value="Unassembled WGS sequence"/>
</dbReference>
<keyword evidence="6" id="KW-0378">Hydrolase</keyword>
<evidence type="ECO:0000259" key="11">
    <source>
        <dbReference type="PROSITE" id="PS52035"/>
    </source>
</evidence>
<dbReference type="Gene3D" id="3.40.630.10">
    <property type="entry name" value="Zn peptidases"/>
    <property type="match status" value="1"/>
</dbReference>
<proteinExistence type="inferred from homology"/>
<dbReference type="GO" id="GO:0016485">
    <property type="term" value="P:protein processing"/>
    <property type="evidence" value="ECO:0007669"/>
    <property type="project" value="TreeGrafter"/>
</dbReference>
<comment type="similarity">
    <text evidence="2 9">Belongs to the peptidase M14 family.</text>
</comment>
<dbReference type="Gene3D" id="2.60.40.1120">
    <property type="entry name" value="Carboxypeptidase-like, regulatory domain"/>
    <property type="match status" value="1"/>
</dbReference>
<sequence length="486" mass="55990">MDTSYDVSMTIVHGNNDHNNDDDDDDDDVQCTSNKSFNQSIANEQQRQRQIMNSWKILFHISARKILIGILIFLGILISLLLLGFILYYSIINRTEWPDQLRQPKIGYYHHNNNELLSILDAYSRYYPQLTRLYTIGYSNRKNPIKVLEISDQPGVHEPGEAEIKLIANIHGNEVVGRELLLHLIDHLLSTYHSNSSTRSLVDNLRIHIVPTINPDGYEDAMEGECMGLIGRSNANKIDLNRNFPDQFIHNDVNEEPEIETTIVMQWIKQYPFVLSVSLHGGALVVNYPFDNNKEMTKNETKCPDNDVFRHLSLIYSKNHPYMYANNGRCLDSCDGTDDYFLQGITNGAKWYPVAGGMQDWNYLNTNCFELTIEVGCKKYPFSNELETYWQQHQNSLLNLINSTYNGVHGFVHDNHGRPIELAIISVEGIDKNVTTYKTGDYWRLLTPGRPYRITASKYGYNSQTSVIFIHYSNQLNFTLYKLSSF</sequence>
<feature type="transmembrane region" description="Helical" evidence="10">
    <location>
        <begin position="66"/>
        <end position="91"/>
    </location>
</feature>
<feature type="active site" description="Proton donor/acceptor" evidence="9">
    <location>
        <position position="374"/>
    </location>
</feature>
<evidence type="ECO:0000256" key="3">
    <source>
        <dbReference type="ARBA" id="ARBA00022645"/>
    </source>
</evidence>
<dbReference type="PANTHER" id="PTHR11532:SF73">
    <property type="entry name" value="CARBOXYPEPTIDASE D"/>
    <property type="match status" value="1"/>
</dbReference>
<dbReference type="CDD" id="cd11308">
    <property type="entry name" value="Peptidase_M14NE-CP-C_like"/>
    <property type="match status" value="1"/>
</dbReference>
<dbReference type="FunFam" id="3.40.630.10:FF:000020">
    <property type="entry name" value="Carboxypeptidase D"/>
    <property type="match status" value="1"/>
</dbReference>
<feature type="domain" description="Peptidase M14" evidence="11">
    <location>
        <begin position="109"/>
        <end position="404"/>
    </location>
</feature>
<keyword evidence="10" id="KW-1133">Transmembrane helix</keyword>
<evidence type="ECO:0000313" key="12">
    <source>
        <dbReference type="EMBL" id="KAH9528242.1"/>
    </source>
</evidence>
<dbReference type="InterPro" id="IPR000834">
    <property type="entry name" value="Peptidase_M14"/>
</dbReference>
<reference evidence="12" key="2">
    <citation type="journal article" date="2022" name="Res Sq">
        <title>Comparative Genomics Reveals Insights into the Divergent Evolution of Astigmatic Mites and Household Pest Adaptations.</title>
        <authorList>
            <person name="Xiong Q."/>
            <person name="Wan A.T.-Y."/>
            <person name="Liu X.-Y."/>
            <person name="Fung C.S.-H."/>
            <person name="Xiao X."/>
            <person name="Malainual N."/>
            <person name="Hou J."/>
            <person name="Wang L."/>
            <person name="Wang M."/>
            <person name="Yang K."/>
            <person name="Cui Y."/>
            <person name="Leung E."/>
            <person name="Nong W."/>
            <person name="Shin S.-K."/>
            <person name="Au S."/>
            <person name="Jeong K.Y."/>
            <person name="Chew F.T."/>
            <person name="Hui J."/>
            <person name="Leung T.F."/>
            <person name="Tungtrongchitr A."/>
            <person name="Zhong N."/>
            <person name="Liu Z."/>
            <person name="Tsui S."/>
        </authorList>
    </citation>
    <scope>NUCLEOTIDE SEQUENCE</scope>
    <source>
        <strain evidence="12">Derf</strain>
        <tissue evidence="12">Whole organism</tissue>
    </source>
</reference>
<keyword evidence="7" id="KW-0862">Zinc</keyword>
<dbReference type="GO" id="GO:0004181">
    <property type="term" value="F:metallocarboxypeptidase activity"/>
    <property type="evidence" value="ECO:0007669"/>
    <property type="project" value="InterPro"/>
</dbReference>
<keyword evidence="5" id="KW-0479">Metal-binding</keyword>
<evidence type="ECO:0000256" key="7">
    <source>
        <dbReference type="ARBA" id="ARBA00022833"/>
    </source>
</evidence>
<dbReference type="SUPFAM" id="SSF49464">
    <property type="entry name" value="Carboxypeptidase regulatory domain-like"/>
    <property type="match status" value="1"/>
</dbReference>
<evidence type="ECO:0000256" key="2">
    <source>
        <dbReference type="ARBA" id="ARBA00005988"/>
    </source>
</evidence>
<dbReference type="InterPro" id="IPR050753">
    <property type="entry name" value="Peptidase_M14_domain"/>
</dbReference>
<dbReference type="GO" id="GO:0008270">
    <property type="term" value="F:zinc ion binding"/>
    <property type="evidence" value="ECO:0007669"/>
    <property type="project" value="InterPro"/>
</dbReference>
<evidence type="ECO:0000256" key="9">
    <source>
        <dbReference type="PROSITE-ProRule" id="PRU01379"/>
    </source>
</evidence>
<dbReference type="InterPro" id="IPR008969">
    <property type="entry name" value="CarboxyPept-like_regulatory"/>
</dbReference>
<keyword evidence="4" id="KW-0645">Protease</keyword>
<accession>A0A922ICJ0</accession>
<dbReference type="GO" id="GO:0005615">
    <property type="term" value="C:extracellular space"/>
    <property type="evidence" value="ECO:0007669"/>
    <property type="project" value="TreeGrafter"/>
</dbReference>
<keyword evidence="8" id="KW-0325">Glycoprotein</keyword>
<name>A0A922ICJ0_DERFA</name>
<dbReference type="InterPro" id="IPR057247">
    <property type="entry name" value="CARBOXYPEPT_ZN_2"/>
</dbReference>
<reference evidence="12" key="1">
    <citation type="submission" date="2013-05" db="EMBL/GenBank/DDBJ databases">
        <authorList>
            <person name="Yim A.K.Y."/>
            <person name="Chan T.F."/>
            <person name="Ji K.M."/>
            <person name="Liu X.Y."/>
            <person name="Zhou J.W."/>
            <person name="Li R.Q."/>
            <person name="Yang K.Y."/>
            <person name="Li J."/>
            <person name="Li M."/>
            <person name="Law P.T.W."/>
            <person name="Wu Y.L."/>
            <person name="Cai Z.L."/>
            <person name="Qin H."/>
            <person name="Bao Y."/>
            <person name="Leung R.K.K."/>
            <person name="Ng P.K.S."/>
            <person name="Zou J."/>
            <person name="Zhong X.J."/>
            <person name="Ran P.X."/>
            <person name="Zhong N.S."/>
            <person name="Liu Z.G."/>
            <person name="Tsui S.K.W."/>
        </authorList>
    </citation>
    <scope>NUCLEOTIDE SEQUENCE</scope>
    <source>
        <strain evidence="12">Derf</strain>
        <tissue evidence="12">Whole organism</tissue>
    </source>
</reference>
<dbReference type="PROSITE" id="PS00133">
    <property type="entry name" value="CARBOXYPEPT_ZN_2"/>
    <property type="match status" value="1"/>
</dbReference>
<comment type="cofactor">
    <cofactor evidence="1">
        <name>Zn(2+)</name>
        <dbReference type="ChEBI" id="CHEBI:29105"/>
    </cofactor>
</comment>
<comment type="caution">
    <text evidence="12">The sequence shown here is derived from an EMBL/GenBank/DDBJ whole genome shotgun (WGS) entry which is preliminary data.</text>
</comment>
<evidence type="ECO:0000256" key="4">
    <source>
        <dbReference type="ARBA" id="ARBA00022670"/>
    </source>
</evidence>
<evidence type="ECO:0000256" key="1">
    <source>
        <dbReference type="ARBA" id="ARBA00001947"/>
    </source>
</evidence>
<dbReference type="Pfam" id="PF00246">
    <property type="entry name" value="Peptidase_M14"/>
    <property type="match status" value="1"/>
</dbReference>
<keyword evidence="13" id="KW-1185">Reference proteome</keyword>
<dbReference type="CDD" id="cd03858">
    <property type="entry name" value="M14_CP_N-E_like"/>
    <property type="match status" value="1"/>
</dbReference>
<dbReference type="SMART" id="SM00631">
    <property type="entry name" value="Zn_pept"/>
    <property type="match status" value="1"/>
</dbReference>
<gene>
    <name evidence="12" type="ORF">DERF_002202</name>
</gene>
<evidence type="ECO:0000256" key="10">
    <source>
        <dbReference type="SAM" id="Phobius"/>
    </source>
</evidence>
<evidence type="ECO:0000256" key="5">
    <source>
        <dbReference type="ARBA" id="ARBA00022723"/>
    </source>
</evidence>
<keyword evidence="10" id="KW-0812">Transmembrane</keyword>
<dbReference type="SUPFAM" id="SSF53187">
    <property type="entry name" value="Zn-dependent exopeptidases"/>
    <property type="match status" value="1"/>
</dbReference>
<dbReference type="EMBL" id="ASGP02000001">
    <property type="protein sequence ID" value="KAH9528242.1"/>
    <property type="molecule type" value="Genomic_DNA"/>
</dbReference>
<dbReference type="GO" id="GO:0006518">
    <property type="term" value="P:peptide metabolic process"/>
    <property type="evidence" value="ECO:0007669"/>
    <property type="project" value="TreeGrafter"/>
</dbReference>
<keyword evidence="10" id="KW-0472">Membrane</keyword>
<dbReference type="PROSITE" id="PS52035">
    <property type="entry name" value="PEPTIDASE_M14"/>
    <property type="match status" value="1"/>
</dbReference>
<organism evidence="12 13">
    <name type="scientific">Dermatophagoides farinae</name>
    <name type="common">American house dust mite</name>
    <dbReference type="NCBI Taxonomy" id="6954"/>
    <lineage>
        <taxon>Eukaryota</taxon>
        <taxon>Metazoa</taxon>
        <taxon>Ecdysozoa</taxon>
        <taxon>Arthropoda</taxon>
        <taxon>Chelicerata</taxon>
        <taxon>Arachnida</taxon>
        <taxon>Acari</taxon>
        <taxon>Acariformes</taxon>
        <taxon>Sarcoptiformes</taxon>
        <taxon>Astigmata</taxon>
        <taxon>Psoroptidia</taxon>
        <taxon>Analgoidea</taxon>
        <taxon>Pyroglyphidae</taxon>
        <taxon>Dermatophagoidinae</taxon>
        <taxon>Dermatophagoides</taxon>
    </lineage>
</organism>
<evidence type="ECO:0000256" key="8">
    <source>
        <dbReference type="ARBA" id="ARBA00023180"/>
    </source>
</evidence>
<evidence type="ECO:0000256" key="6">
    <source>
        <dbReference type="ARBA" id="ARBA00022801"/>
    </source>
</evidence>
<keyword evidence="3" id="KW-0121">Carboxypeptidase</keyword>
<dbReference type="PANTHER" id="PTHR11532">
    <property type="entry name" value="PROTEASE M14 CARBOXYPEPTIDASE"/>
    <property type="match status" value="1"/>
</dbReference>
<protein>
    <recommendedName>
        <fullName evidence="11">Peptidase M14 domain-containing protein</fullName>
    </recommendedName>
</protein>
<evidence type="ECO:0000313" key="13">
    <source>
        <dbReference type="Proteomes" id="UP000790347"/>
    </source>
</evidence>
<dbReference type="PRINTS" id="PR00765">
    <property type="entry name" value="CRBOXYPTASEA"/>
</dbReference>
<dbReference type="Pfam" id="PF13620">
    <property type="entry name" value="CarboxypepD_reg"/>
    <property type="match status" value="1"/>
</dbReference>